<comment type="caution">
    <text evidence="2">The sequence shown here is derived from an EMBL/GenBank/DDBJ whole genome shotgun (WGS) entry which is preliminary data.</text>
</comment>
<evidence type="ECO:0000313" key="2">
    <source>
        <dbReference type="EMBL" id="MCI3276952.1"/>
    </source>
</evidence>
<organism evidence="2 3">
    <name type="scientific">Streptomyces cylindrosporus</name>
    <dbReference type="NCBI Taxonomy" id="2927583"/>
    <lineage>
        <taxon>Bacteria</taxon>
        <taxon>Bacillati</taxon>
        <taxon>Actinomycetota</taxon>
        <taxon>Actinomycetes</taxon>
        <taxon>Kitasatosporales</taxon>
        <taxon>Streptomycetaceae</taxon>
        <taxon>Streptomyces</taxon>
    </lineage>
</organism>
<evidence type="ECO:0000256" key="1">
    <source>
        <dbReference type="SAM" id="MobiDB-lite"/>
    </source>
</evidence>
<dbReference type="RefSeq" id="WP_242774031.1">
    <property type="nucleotide sequence ID" value="NZ_JALDAY010000013.1"/>
</dbReference>
<feature type="region of interest" description="Disordered" evidence="1">
    <location>
        <begin position="39"/>
        <end position="82"/>
    </location>
</feature>
<dbReference type="Proteomes" id="UP001165269">
    <property type="component" value="Unassembled WGS sequence"/>
</dbReference>
<evidence type="ECO:0000313" key="3">
    <source>
        <dbReference type="Proteomes" id="UP001165269"/>
    </source>
</evidence>
<accession>A0ABS9YI84</accession>
<protein>
    <submittedName>
        <fullName evidence="2">Uncharacterized protein</fullName>
    </submittedName>
</protein>
<sequence length="82" mass="8551">MTVLGRTQRDVSGSEQAGHRFLGCTLDGRTVDADRLAAHDHDLTRDQTSSAGPATATGPRTVCSRGGKIMPFAPARSSLPGT</sequence>
<keyword evidence="3" id="KW-1185">Reference proteome</keyword>
<reference evidence="2" key="1">
    <citation type="submission" date="2022-03" db="EMBL/GenBank/DDBJ databases">
        <title>Streptomyces 7R015 and 7R016 isolated from Barleria lupulina in Thailand.</title>
        <authorList>
            <person name="Kanchanasin P."/>
            <person name="Phongsopitanun W."/>
            <person name="Tanasupawat S."/>
        </authorList>
    </citation>
    <scope>NUCLEOTIDE SEQUENCE</scope>
    <source>
        <strain evidence="2">7R015</strain>
    </source>
</reference>
<dbReference type="EMBL" id="JALDAY010000013">
    <property type="protein sequence ID" value="MCI3276952.1"/>
    <property type="molecule type" value="Genomic_DNA"/>
</dbReference>
<proteinExistence type="predicted"/>
<name>A0ABS9YI84_9ACTN</name>
<gene>
    <name evidence="2" type="ORF">MQP27_38390</name>
</gene>